<dbReference type="InterPro" id="IPR006683">
    <property type="entry name" value="Thioestr_dom"/>
</dbReference>
<keyword evidence="1" id="KW-0378">Hydrolase</keyword>
<accession>A0A1I3HGK1</accession>
<dbReference type="EMBL" id="FOQK01000030">
    <property type="protein sequence ID" value="SFI34761.1"/>
    <property type="molecule type" value="Genomic_DNA"/>
</dbReference>
<dbReference type="GO" id="GO:0016289">
    <property type="term" value="F:acyl-CoA hydrolase activity"/>
    <property type="evidence" value="ECO:0007669"/>
    <property type="project" value="TreeGrafter"/>
</dbReference>
<sequence>MKQEQTNLTKTQQFIVDFYHKNPFVEYLQAEVVPTADGGVQLELTVEAEHTNLYGIIHGGVLMSLADTAMGAAALAHNKKVVTMNLSMDFMHSVPMTTRLIATGAVLHDGRHTMTLESDIRNADGKLFAKGHGTFYVLGLVEE</sequence>
<dbReference type="RefSeq" id="WP_256211389.1">
    <property type="nucleotide sequence ID" value="NZ_FOQK01000030.1"/>
</dbReference>
<dbReference type="NCBIfam" id="TIGR00369">
    <property type="entry name" value="unchar_dom_1"/>
    <property type="match status" value="1"/>
</dbReference>
<gene>
    <name evidence="3" type="ORF">SAMN04487861_13021</name>
</gene>
<dbReference type="InterPro" id="IPR029069">
    <property type="entry name" value="HotDog_dom_sf"/>
</dbReference>
<dbReference type="AlphaFoldDB" id="A0A1I3HGK1"/>
<dbReference type="CDD" id="cd03443">
    <property type="entry name" value="PaaI_thioesterase"/>
    <property type="match status" value="1"/>
</dbReference>
<evidence type="ECO:0000256" key="1">
    <source>
        <dbReference type="ARBA" id="ARBA00022801"/>
    </source>
</evidence>
<dbReference type="PANTHER" id="PTHR42856:SF1">
    <property type="entry name" value="ACYL-COENZYME A THIOESTERASE PAAI"/>
    <property type="match status" value="1"/>
</dbReference>
<dbReference type="SUPFAM" id="SSF54637">
    <property type="entry name" value="Thioesterase/thiol ester dehydrase-isomerase"/>
    <property type="match status" value="1"/>
</dbReference>
<evidence type="ECO:0000259" key="2">
    <source>
        <dbReference type="Pfam" id="PF03061"/>
    </source>
</evidence>
<name>A0A1I3HGK1_SELRU</name>
<feature type="domain" description="Thioesterase" evidence="2">
    <location>
        <begin position="54"/>
        <end position="128"/>
    </location>
</feature>
<dbReference type="InterPro" id="IPR052723">
    <property type="entry name" value="Acyl-CoA_thioesterase_PaaI"/>
</dbReference>
<evidence type="ECO:0000313" key="3">
    <source>
        <dbReference type="EMBL" id="SFI34761.1"/>
    </source>
</evidence>
<proteinExistence type="predicted"/>
<protein>
    <submittedName>
        <fullName evidence="3">Acyl-CoA thioesterase</fullName>
    </submittedName>
</protein>
<organism evidence="3 4">
    <name type="scientific">Selenomonas ruminantium</name>
    <dbReference type="NCBI Taxonomy" id="971"/>
    <lineage>
        <taxon>Bacteria</taxon>
        <taxon>Bacillati</taxon>
        <taxon>Bacillota</taxon>
        <taxon>Negativicutes</taxon>
        <taxon>Selenomonadales</taxon>
        <taxon>Selenomonadaceae</taxon>
        <taxon>Selenomonas</taxon>
    </lineage>
</organism>
<evidence type="ECO:0000313" key="4">
    <source>
        <dbReference type="Proteomes" id="UP000183639"/>
    </source>
</evidence>
<dbReference type="Gene3D" id="3.10.129.10">
    <property type="entry name" value="Hotdog Thioesterase"/>
    <property type="match status" value="1"/>
</dbReference>
<dbReference type="InterPro" id="IPR003736">
    <property type="entry name" value="PAAI_dom"/>
</dbReference>
<dbReference type="Pfam" id="PF03061">
    <property type="entry name" value="4HBT"/>
    <property type="match status" value="1"/>
</dbReference>
<dbReference type="PANTHER" id="PTHR42856">
    <property type="entry name" value="ACYL-COENZYME A THIOESTERASE PAAI"/>
    <property type="match status" value="1"/>
</dbReference>
<reference evidence="3 4" key="1">
    <citation type="submission" date="2016-10" db="EMBL/GenBank/DDBJ databases">
        <authorList>
            <person name="de Groot N.N."/>
        </authorList>
    </citation>
    <scope>NUCLEOTIDE SEQUENCE [LARGE SCALE GENOMIC DNA]</scope>
    <source>
        <strain evidence="3 4">Z108</strain>
    </source>
</reference>
<dbReference type="Proteomes" id="UP000183639">
    <property type="component" value="Unassembled WGS sequence"/>
</dbReference>